<protein>
    <submittedName>
        <fullName evidence="1">Uncharacterized protein</fullName>
    </submittedName>
</protein>
<accession>A0A0A9ESN5</accession>
<evidence type="ECO:0000313" key="1">
    <source>
        <dbReference type="EMBL" id="JAD99032.1"/>
    </source>
</evidence>
<reference evidence="1" key="1">
    <citation type="submission" date="2014-09" db="EMBL/GenBank/DDBJ databases">
        <authorList>
            <person name="Magalhaes I.L.F."/>
            <person name="Oliveira U."/>
            <person name="Santos F.R."/>
            <person name="Vidigal T.H.D.A."/>
            <person name="Brescovit A.D."/>
            <person name="Santos A.J."/>
        </authorList>
    </citation>
    <scope>NUCLEOTIDE SEQUENCE</scope>
    <source>
        <tissue evidence="1">Shoot tissue taken approximately 20 cm above the soil surface</tissue>
    </source>
</reference>
<dbReference type="AlphaFoldDB" id="A0A0A9ESN5"/>
<sequence>MLCLDLPETEKRCSLCMHSCIILEGCIAIVEQHVFLTKLLFLHSCLGVHASTQRMYFLIYNC</sequence>
<name>A0A0A9ESN5_ARUDO</name>
<organism evidence="1">
    <name type="scientific">Arundo donax</name>
    <name type="common">Giant reed</name>
    <name type="synonym">Donax arundinaceus</name>
    <dbReference type="NCBI Taxonomy" id="35708"/>
    <lineage>
        <taxon>Eukaryota</taxon>
        <taxon>Viridiplantae</taxon>
        <taxon>Streptophyta</taxon>
        <taxon>Embryophyta</taxon>
        <taxon>Tracheophyta</taxon>
        <taxon>Spermatophyta</taxon>
        <taxon>Magnoliopsida</taxon>
        <taxon>Liliopsida</taxon>
        <taxon>Poales</taxon>
        <taxon>Poaceae</taxon>
        <taxon>PACMAD clade</taxon>
        <taxon>Arundinoideae</taxon>
        <taxon>Arundineae</taxon>
        <taxon>Arundo</taxon>
    </lineage>
</organism>
<reference evidence="1" key="2">
    <citation type="journal article" date="2015" name="Data Brief">
        <title>Shoot transcriptome of the giant reed, Arundo donax.</title>
        <authorList>
            <person name="Barrero R.A."/>
            <person name="Guerrero F.D."/>
            <person name="Moolhuijzen P."/>
            <person name="Goolsby J.A."/>
            <person name="Tidwell J."/>
            <person name="Bellgard S.E."/>
            <person name="Bellgard M.I."/>
        </authorList>
    </citation>
    <scope>NUCLEOTIDE SEQUENCE</scope>
    <source>
        <tissue evidence="1">Shoot tissue taken approximately 20 cm above the soil surface</tissue>
    </source>
</reference>
<dbReference type="EMBL" id="GBRH01198863">
    <property type="protein sequence ID" value="JAD99032.1"/>
    <property type="molecule type" value="Transcribed_RNA"/>
</dbReference>
<proteinExistence type="predicted"/>